<keyword evidence="1" id="KW-0732">Signal</keyword>
<sequence length="243" mass="25380">MQKTVHAMLGITGLAAGLAVSGTAGAVATETYNADTDPSATDFEVDGYSALPFVAEGRIGGPGTHELDVGSNTAGDYDSADHEWGNGPFETFDLNWDGEDAQWKVGDDSTTYSDFDSLNDFNSLLIRTATPGAGTEVAFEDVTLNGSPVPGLSFSNTYDTDAADSDRLVKWMGMYDAGDLAQGFNLSGSVAMSWPEGEKPSQSNLAFQVKGANHANEVPAPATGALLLGGLLGLWKTGRRLKA</sequence>
<evidence type="ECO:0000313" key="2">
    <source>
        <dbReference type="EMBL" id="SCY66009.1"/>
    </source>
</evidence>
<dbReference type="NCBIfam" id="NF041928">
    <property type="entry name" value="choice_anch_W"/>
    <property type="match status" value="1"/>
</dbReference>
<evidence type="ECO:0000256" key="1">
    <source>
        <dbReference type="SAM" id="SignalP"/>
    </source>
</evidence>
<feature type="signal peptide" evidence="1">
    <location>
        <begin position="1"/>
        <end position="26"/>
    </location>
</feature>
<dbReference type="Proteomes" id="UP000183104">
    <property type="component" value="Unassembled WGS sequence"/>
</dbReference>
<dbReference type="InterPro" id="IPR049671">
    <property type="entry name" value="Choice_anch_W"/>
</dbReference>
<gene>
    <name evidence="2" type="ORF">SAMN05661077_0054</name>
</gene>
<organism evidence="2 3">
    <name type="scientific">Thiohalorhabdus denitrificans</name>
    <dbReference type="NCBI Taxonomy" id="381306"/>
    <lineage>
        <taxon>Bacteria</taxon>
        <taxon>Pseudomonadati</taxon>
        <taxon>Pseudomonadota</taxon>
        <taxon>Gammaproteobacteria</taxon>
        <taxon>Thiohalorhabdales</taxon>
        <taxon>Thiohalorhabdaceae</taxon>
        <taxon>Thiohalorhabdus</taxon>
    </lineage>
</organism>
<name>A0A1G5HRD3_9GAMM</name>
<proteinExistence type="predicted"/>
<protein>
    <submittedName>
        <fullName evidence="2">PEP-CTERM protein-sorting domain-containing protein</fullName>
    </submittedName>
</protein>
<dbReference type="OrthoDB" id="509365at2"/>
<reference evidence="3" key="1">
    <citation type="submission" date="2016-10" db="EMBL/GenBank/DDBJ databases">
        <authorList>
            <person name="Varghese N."/>
        </authorList>
    </citation>
    <scope>NUCLEOTIDE SEQUENCE [LARGE SCALE GENOMIC DNA]</scope>
    <source>
        <strain evidence="3">HL 19</strain>
    </source>
</reference>
<accession>A0A1G5HRD3</accession>
<dbReference type="RefSeq" id="WP_074471477.1">
    <property type="nucleotide sequence ID" value="NZ_FMUN01000011.1"/>
</dbReference>
<feature type="chain" id="PRO_5010274113" evidence="1">
    <location>
        <begin position="27"/>
        <end position="243"/>
    </location>
</feature>
<dbReference type="EMBL" id="FMUN01000011">
    <property type="protein sequence ID" value="SCY66009.1"/>
    <property type="molecule type" value="Genomic_DNA"/>
</dbReference>
<dbReference type="AlphaFoldDB" id="A0A1G5HRD3"/>
<keyword evidence="3" id="KW-1185">Reference proteome</keyword>
<evidence type="ECO:0000313" key="3">
    <source>
        <dbReference type="Proteomes" id="UP000183104"/>
    </source>
</evidence>